<dbReference type="CDD" id="cd03791">
    <property type="entry name" value="GT5_Glycogen_synthase_DULL1-like"/>
    <property type="match status" value="1"/>
</dbReference>
<dbReference type="SUPFAM" id="SSF53756">
    <property type="entry name" value="UDP-Glycosyltransferase/glycogen phosphorylase"/>
    <property type="match status" value="1"/>
</dbReference>
<keyword evidence="5" id="KW-0808">Transferase</keyword>
<accession>A0ABQ7GR18</accession>
<evidence type="ECO:0000256" key="5">
    <source>
        <dbReference type="ARBA" id="ARBA00022679"/>
    </source>
</evidence>
<comment type="catalytic activity">
    <reaction evidence="1">
        <text>[(1-&gt;4)-alpha-D-glucosyl](n) + ADP-alpha-D-glucose = [(1-&gt;4)-alpha-D-glucosyl](n+1) + ADP + H(+)</text>
        <dbReference type="Rhea" id="RHEA:18189"/>
        <dbReference type="Rhea" id="RHEA-COMP:9584"/>
        <dbReference type="Rhea" id="RHEA-COMP:9587"/>
        <dbReference type="ChEBI" id="CHEBI:15378"/>
        <dbReference type="ChEBI" id="CHEBI:15444"/>
        <dbReference type="ChEBI" id="CHEBI:57498"/>
        <dbReference type="ChEBI" id="CHEBI:456216"/>
        <dbReference type="EC" id="2.4.1.21"/>
    </reaction>
</comment>
<dbReference type="EC" id="2.4.1.21" evidence="3"/>
<name>A0ABQ7GR18_DUNSA</name>
<dbReference type="PANTHER" id="PTHR46083:SF5">
    <property type="entry name" value="STARCH SYNTHASE 3, CHLOROPLASTIC_AMYLOPLASTIC"/>
    <property type="match status" value="1"/>
</dbReference>
<evidence type="ECO:0000313" key="8">
    <source>
        <dbReference type="EMBL" id="KAF5837045.1"/>
    </source>
</evidence>
<evidence type="ECO:0000313" key="9">
    <source>
        <dbReference type="Proteomes" id="UP000815325"/>
    </source>
</evidence>
<evidence type="ECO:0000256" key="3">
    <source>
        <dbReference type="ARBA" id="ARBA00012588"/>
    </source>
</evidence>
<dbReference type="EMBL" id="MU069631">
    <property type="protein sequence ID" value="KAF5837045.1"/>
    <property type="molecule type" value="Genomic_DNA"/>
</dbReference>
<sequence>MKLGLNQWEIQQDVDMRLMESLPRDAQQEWWEANLDLPAEVFRVDYVIFDKRSGMYDNNGYKDYSMMLANPMSEMAILELRLAAYRTFEAQRVRYLESENAELLRAAFLAYNKGQGPLANSGSVRAHMYCDGWLPETKQVVDLTSMPGGEVDKAELRNNVGGNHNWMGAWVKIPKESAVLDFVFSDESQNAWDNNNMQDFHTAVSDALSEQELAQQMAQAASQRDEAKEKEGEERAAKRAIKKAYVRVVHVAVEMAPIAKVGGMGDVVTALGRAVQEEGHTVEVIIPKYDCIRYEQVEDLWLESSFAFGGTQCGVLAQLVAATNIESPAGGRFQKFEFHCGSALHYLNTYNVQAHIVHCHDWQSAHIAWGNRGNSRCVFTIHNLSYGADLVGRAMGACDVATTVSPTYAQEISGQGPIAPHLSKLYGIRNGIDADIWDPEDDPFLPMNYSYENCIQGKTAAREELRRRLNLANVDVPVVGCVTRLVAQKAEFNALRDQLMQQFHGRAALIFTYDEPLSHVIYAGCDMFLVPSMFEPCGLTQMIAMQFGTVPVVRRTGGLADTVYDVDHDEERAAAAGMRTNGFMFDSTDAAGMDYALNRAISMFYNDRPGWNAIVARIMQQDWSWYSPALDYTELYYKALRS</sequence>
<organism evidence="8 9">
    <name type="scientific">Dunaliella salina</name>
    <name type="common">Green alga</name>
    <name type="synonym">Protococcus salinus</name>
    <dbReference type="NCBI Taxonomy" id="3046"/>
    <lineage>
        <taxon>Eukaryota</taxon>
        <taxon>Viridiplantae</taxon>
        <taxon>Chlorophyta</taxon>
        <taxon>core chlorophytes</taxon>
        <taxon>Chlorophyceae</taxon>
        <taxon>CS clade</taxon>
        <taxon>Chlamydomonadales</taxon>
        <taxon>Dunaliellaceae</taxon>
        <taxon>Dunaliella</taxon>
    </lineage>
</organism>
<dbReference type="InterPro" id="IPR013783">
    <property type="entry name" value="Ig-like_fold"/>
</dbReference>
<proteinExistence type="predicted"/>
<evidence type="ECO:0000256" key="6">
    <source>
        <dbReference type="ARBA" id="ARBA00022922"/>
    </source>
</evidence>
<keyword evidence="9" id="KW-1185">Reference proteome</keyword>
<dbReference type="Proteomes" id="UP000815325">
    <property type="component" value="Unassembled WGS sequence"/>
</dbReference>
<comment type="pathway">
    <text evidence="2">Glycan biosynthesis; starch biosynthesis.</text>
</comment>
<dbReference type="SMART" id="SM01066">
    <property type="entry name" value="CBM_25"/>
    <property type="match status" value="1"/>
</dbReference>
<keyword evidence="4" id="KW-0328">Glycosyltransferase</keyword>
<dbReference type="InterPro" id="IPR005085">
    <property type="entry name" value="CBM25"/>
</dbReference>
<dbReference type="Pfam" id="PF08323">
    <property type="entry name" value="Glyco_transf_5"/>
    <property type="match status" value="1"/>
</dbReference>
<dbReference type="InterPro" id="IPR013534">
    <property type="entry name" value="Starch_synth_cat_dom"/>
</dbReference>
<comment type="caution">
    <text evidence="8">The sequence shown here is derived from an EMBL/GenBank/DDBJ whole genome shotgun (WGS) entry which is preliminary data.</text>
</comment>
<evidence type="ECO:0000256" key="1">
    <source>
        <dbReference type="ARBA" id="ARBA00001478"/>
    </source>
</evidence>
<evidence type="ECO:0000259" key="7">
    <source>
        <dbReference type="SMART" id="SM01066"/>
    </source>
</evidence>
<protein>
    <recommendedName>
        <fullName evidence="3">starch synthase</fullName>
        <ecNumber evidence="3">2.4.1.21</ecNumber>
    </recommendedName>
</protein>
<keyword evidence="6" id="KW-0750">Starch biosynthesis</keyword>
<reference evidence="8" key="1">
    <citation type="submission" date="2017-08" db="EMBL/GenBank/DDBJ databases">
        <authorList>
            <person name="Polle J.E."/>
            <person name="Barry K."/>
            <person name="Cushman J."/>
            <person name="Schmutz J."/>
            <person name="Tran D."/>
            <person name="Hathwaick L.T."/>
            <person name="Yim W.C."/>
            <person name="Jenkins J."/>
            <person name="Mckie-Krisberg Z.M."/>
            <person name="Prochnik S."/>
            <person name="Lindquist E."/>
            <person name="Dockter R.B."/>
            <person name="Adam C."/>
            <person name="Molina H."/>
            <person name="Bunkerborg J."/>
            <person name="Jin E."/>
            <person name="Buchheim M."/>
            <person name="Magnuson J."/>
        </authorList>
    </citation>
    <scope>NUCLEOTIDE SEQUENCE</scope>
    <source>
        <strain evidence="8">CCAP 19/18</strain>
    </source>
</reference>
<gene>
    <name evidence="8" type="ORF">DUNSADRAFT_4925</name>
</gene>
<feature type="domain" description="Carbohydrate binding module family 25" evidence="7">
    <location>
        <begin position="98"/>
        <end position="205"/>
    </location>
</feature>
<dbReference type="Gene3D" id="2.60.40.10">
    <property type="entry name" value="Immunoglobulins"/>
    <property type="match status" value="1"/>
</dbReference>
<dbReference type="Gene3D" id="3.40.50.2000">
    <property type="entry name" value="Glycogen Phosphorylase B"/>
    <property type="match status" value="5"/>
</dbReference>
<evidence type="ECO:0000256" key="4">
    <source>
        <dbReference type="ARBA" id="ARBA00022676"/>
    </source>
</evidence>
<evidence type="ECO:0000256" key="2">
    <source>
        <dbReference type="ARBA" id="ARBA00004727"/>
    </source>
</evidence>
<dbReference type="PANTHER" id="PTHR46083">
    <property type="match status" value="1"/>
</dbReference>